<feature type="compositionally biased region" description="Basic residues" evidence="1">
    <location>
        <begin position="1"/>
        <end position="11"/>
    </location>
</feature>
<organism evidence="2">
    <name type="scientific">Grammatophora oceanica</name>
    <dbReference type="NCBI Taxonomy" id="210454"/>
    <lineage>
        <taxon>Eukaryota</taxon>
        <taxon>Sar</taxon>
        <taxon>Stramenopiles</taxon>
        <taxon>Ochrophyta</taxon>
        <taxon>Bacillariophyta</taxon>
        <taxon>Fragilariophyceae</taxon>
        <taxon>Fragilariophycidae</taxon>
        <taxon>Rhabdonematales</taxon>
        <taxon>Grammatophoraceae</taxon>
        <taxon>Grammatophora</taxon>
    </lineage>
</organism>
<feature type="region of interest" description="Disordered" evidence="1">
    <location>
        <begin position="1"/>
        <end position="20"/>
    </location>
</feature>
<reference evidence="2" key="1">
    <citation type="submission" date="2021-01" db="EMBL/GenBank/DDBJ databases">
        <authorList>
            <person name="Corre E."/>
            <person name="Pelletier E."/>
            <person name="Niang G."/>
            <person name="Scheremetjew M."/>
            <person name="Finn R."/>
            <person name="Kale V."/>
            <person name="Holt S."/>
            <person name="Cochrane G."/>
            <person name="Meng A."/>
            <person name="Brown T."/>
            <person name="Cohen L."/>
        </authorList>
    </citation>
    <scope>NUCLEOTIDE SEQUENCE</scope>
    <source>
        <strain evidence="2">CCMP 410</strain>
    </source>
</reference>
<gene>
    <name evidence="2" type="ORF">GOCE00092_LOCUS26174</name>
</gene>
<protein>
    <submittedName>
        <fullName evidence="2">Uncharacterized protein</fullName>
    </submittedName>
</protein>
<evidence type="ECO:0000256" key="1">
    <source>
        <dbReference type="SAM" id="MobiDB-lite"/>
    </source>
</evidence>
<sequence>MIEKSHRRWSKPKNNVSSTRGTVKKLVFWKEEGARVLAEETPFQQQERLLFEEARRNEEERILEQTRRLEQIRSWNFDEWRRTWSLYYPAAGNTIVCLRGRRRELVMIEAAEESRRQESQDGI</sequence>
<accession>A0A7S1YJH2</accession>
<name>A0A7S1YJH2_9STRA</name>
<dbReference type="EMBL" id="HBGK01049846">
    <property type="protein sequence ID" value="CAD9309790.1"/>
    <property type="molecule type" value="Transcribed_RNA"/>
</dbReference>
<proteinExistence type="predicted"/>
<dbReference type="AlphaFoldDB" id="A0A7S1YJH2"/>
<evidence type="ECO:0000313" key="2">
    <source>
        <dbReference type="EMBL" id="CAD9309790.1"/>
    </source>
</evidence>